<sequence>MIKLDHVTKVYKQTISVNKLNLQIKAGEFFGLLGPNGAGKTTVIRMLTALTMPTEGSIIVNGCLVHRNDVRFKAEVGLVPQHINLEPELTVIENLRLHAMLYNIPPAQTRKKIEELLAFADLEEKAGAIVNTLSGGMKRKVLIARALMHNPKILLLDEPTVGLDVFIRRKVWDLIKSLNARGITILLTTHYLEEAESLCNRIGLLKKGRLIMDGSPEELRQLVGPVVVEQFRDEQTTLHFFGSRQEALSFAASLRYEFTIRQAKLEDVFVKLTEERVGA</sequence>
<dbReference type="GO" id="GO:0016887">
    <property type="term" value="F:ATP hydrolysis activity"/>
    <property type="evidence" value="ECO:0007669"/>
    <property type="project" value="InterPro"/>
</dbReference>
<dbReference type="SUPFAM" id="SSF52540">
    <property type="entry name" value="P-loop containing nucleoside triphosphate hydrolases"/>
    <property type="match status" value="1"/>
</dbReference>
<dbReference type="GO" id="GO:0005524">
    <property type="term" value="F:ATP binding"/>
    <property type="evidence" value="ECO:0007669"/>
    <property type="project" value="UniProtKB-KW"/>
</dbReference>
<dbReference type="PROSITE" id="PS00211">
    <property type="entry name" value="ABC_TRANSPORTER_1"/>
    <property type="match status" value="1"/>
</dbReference>
<dbReference type="EC" id="3.6.3.-" evidence="6"/>
<keyword evidence="6" id="KW-0378">Hydrolase</keyword>
<dbReference type="PANTHER" id="PTHR42711">
    <property type="entry name" value="ABC TRANSPORTER ATP-BINDING PROTEIN"/>
    <property type="match status" value="1"/>
</dbReference>
<dbReference type="InterPro" id="IPR003593">
    <property type="entry name" value="AAA+_ATPase"/>
</dbReference>
<protein>
    <submittedName>
        <fullName evidence="6">Daunorubicin/doxorubicin resistance ATP-binding protein DrrA</fullName>
        <ecNumber evidence="6">3.6.3.-</ecNumber>
    </submittedName>
</protein>
<dbReference type="AlphaFoldDB" id="A0A4Y7RT83"/>
<reference evidence="6 7" key="1">
    <citation type="journal article" date="2018" name="Environ. Microbiol.">
        <title>Novel energy conservation strategies and behaviour of Pelotomaculum schinkii driving syntrophic propionate catabolism.</title>
        <authorList>
            <person name="Hidalgo-Ahumada C.A.P."/>
            <person name="Nobu M.K."/>
            <person name="Narihiro T."/>
            <person name="Tamaki H."/>
            <person name="Liu W.T."/>
            <person name="Kamagata Y."/>
            <person name="Stams A.J.M."/>
            <person name="Imachi H."/>
            <person name="Sousa D.Z."/>
        </authorList>
    </citation>
    <scope>NUCLEOTIDE SEQUENCE [LARGE SCALE GENOMIC DNA]</scope>
    <source>
        <strain evidence="6 7">MGP</strain>
    </source>
</reference>
<dbReference type="OrthoDB" id="9804819at2"/>
<dbReference type="InterPro" id="IPR050763">
    <property type="entry name" value="ABC_transporter_ATP-binding"/>
</dbReference>
<dbReference type="Proteomes" id="UP000297597">
    <property type="component" value="Unassembled WGS sequence"/>
</dbReference>
<evidence type="ECO:0000256" key="4">
    <source>
        <dbReference type="ARBA" id="ARBA00022840"/>
    </source>
</evidence>
<evidence type="ECO:0000256" key="3">
    <source>
        <dbReference type="ARBA" id="ARBA00022741"/>
    </source>
</evidence>
<dbReference type="Pfam" id="PF00005">
    <property type="entry name" value="ABC_tran"/>
    <property type="match status" value="1"/>
</dbReference>
<dbReference type="EMBL" id="QFFZ01000010">
    <property type="protein sequence ID" value="TEB11939.1"/>
    <property type="molecule type" value="Genomic_DNA"/>
</dbReference>
<keyword evidence="2" id="KW-0813">Transport</keyword>
<dbReference type="Gene3D" id="3.40.50.300">
    <property type="entry name" value="P-loop containing nucleotide triphosphate hydrolases"/>
    <property type="match status" value="1"/>
</dbReference>
<evidence type="ECO:0000256" key="1">
    <source>
        <dbReference type="ARBA" id="ARBA00005417"/>
    </source>
</evidence>
<dbReference type="PROSITE" id="PS50893">
    <property type="entry name" value="ABC_TRANSPORTER_2"/>
    <property type="match status" value="1"/>
</dbReference>
<evidence type="ECO:0000256" key="2">
    <source>
        <dbReference type="ARBA" id="ARBA00022448"/>
    </source>
</evidence>
<keyword evidence="4 6" id="KW-0067">ATP-binding</keyword>
<evidence type="ECO:0000313" key="7">
    <source>
        <dbReference type="Proteomes" id="UP000297597"/>
    </source>
</evidence>
<dbReference type="PANTHER" id="PTHR42711:SF5">
    <property type="entry name" value="ABC TRANSPORTER ATP-BINDING PROTEIN NATA"/>
    <property type="match status" value="1"/>
</dbReference>
<comment type="similarity">
    <text evidence="1">Belongs to the ABC transporter superfamily.</text>
</comment>
<evidence type="ECO:0000259" key="5">
    <source>
        <dbReference type="PROSITE" id="PS50893"/>
    </source>
</evidence>
<feature type="domain" description="ABC transporter" evidence="5">
    <location>
        <begin position="2"/>
        <end position="232"/>
    </location>
</feature>
<evidence type="ECO:0000313" key="6">
    <source>
        <dbReference type="EMBL" id="TEB11939.1"/>
    </source>
</evidence>
<keyword evidence="7" id="KW-1185">Reference proteome</keyword>
<dbReference type="InterPro" id="IPR017871">
    <property type="entry name" value="ABC_transporter-like_CS"/>
</dbReference>
<keyword evidence="3" id="KW-0547">Nucleotide-binding</keyword>
<gene>
    <name evidence="6" type="primary">drrA_2</name>
    <name evidence="6" type="ORF">Pmgp_01306</name>
</gene>
<organism evidence="6 7">
    <name type="scientific">Pelotomaculum propionicicum</name>
    <dbReference type="NCBI Taxonomy" id="258475"/>
    <lineage>
        <taxon>Bacteria</taxon>
        <taxon>Bacillati</taxon>
        <taxon>Bacillota</taxon>
        <taxon>Clostridia</taxon>
        <taxon>Eubacteriales</taxon>
        <taxon>Desulfotomaculaceae</taxon>
        <taxon>Pelotomaculum</taxon>
    </lineage>
</organism>
<dbReference type="InterPro" id="IPR027417">
    <property type="entry name" value="P-loop_NTPase"/>
</dbReference>
<name>A0A4Y7RT83_9FIRM</name>
<dbReference type="SMART" id="SM00382">
    <property type="entry name" value="AAA"/>
    <property type="match status" value="1"/>
</dbReference>
<dbReference type="InterPro" id="IPR003439">
    <property type="entry name" value="ABC_transporter-like_ATP-bd"/>
</dbReference>
<dbReference type="RefSeq" id="WP_134213212.1">
    <property type="nucleotide sequence ID" value="NZ_QFFZ01000010.1"/>
</dbReference>
<comment type="caution">
    <text evidence="6">The sequence shown here is derived from an EMBL/GenBank/DDBJ whole genome shotgun (WGS) entry which is preliminary data.</text>
</comment>
<proteinExistence type="inferred from homology"/>
<accession>A0A4Y7RT83</accession>